<evidence type="ECO:0000256" key="1">
    <source>
        <dbReference type="ARBA" id="ARBA00022553"/>
    </source>
</evidence>
<feature type="region of interest" description="Disordered" evidence="2">
    <location>
        <begin position="116"/>
        <end position="195"/>
    </location>
</feature>
<dbReference type="Pfam" id="PF20399">
    <property type="entry name" value="PH_20"/>
    <property type="match status" value="1"/>
</dbReference>
<gene>
    <name evidence="4" type="ORF">PUMCH_001921</name>
</gene>
<feature type="region of interest" description="Disordered" evidence="2">
    <location>
        <begin position="652"/>
        <end position="701"/>
    </location>
</feature>
<feature type="domain" description="PH" evidence="3">
    <location>
        <begin position="461"/>
        <end position="585"/>
    </location>
</feature>
<protein>
    <recommendedName>
        <fullName evidence="3">PH domain-containing protein</fullName>
    </recommendedName>
</protein>
<evidence type="ECO:0000313" key="4">
    <source>
        <dbReference type="EMBL" id="WPK24641.1"/>
    </source>
</evidence>
<dbReference type="SUPFAM" id="SSF50729">
    <property type="entry name" value="PH domain-like"/>
    <property type="match status" value="1"/>
</dbReference>
<evidence type="ECO:0000259" key="3">
    <source>
        <dbReference type="PROSITE" id="PS50003"/>
    </source>
</evidence>
<dbReference type="RefSeq" id="XP_062877024.1">
    <property type="nucleotide sequence ID" value="XM_063020954.1"/>
</dbReference>
<dbReference type="InterPro" id="IPR046868">
    <property type="entry name" value="BAR_4"/>
</dbReference>
<name>A0AAX4H7R3_9ASCO</name>
<feature type="region of interest" description="Disordered" evidence="2">
    <location>
        <begin position="606"/>
        <end position="627"/>
    </location>
</feature>
<dbReference type="Pfam" id="PF20400">
    <property type="entry name" value="BAR_4"/>
    <property type="match status" value="1"/>
</dbReference>
<dbReference type="PROSITE" id="PS50003">
    <property type="entry name" value="PH_DOMAIN"/>
    <property type="match status" value="1"/>
</dbReference>
<dbReference type="PANTHER" id="PTHR31941">
    <property type="entry name" value="CYTOSKELETAL SIGNALING PROTEIN SLM1"/>
    <property type="match status" value="1"/>
</dbReference>
<keyword evidence="1" id="KW-0597">Phosphoprotein</keyword>
<dbReference type="Proteomes" id="UP001338582">
    <property type="component" value="Chromosome 2"/>
</dbReference>
<dbReference type="PANTHER" id="PTHR31941:SF15">
    <property type="entry name" value="ACTIVATOR OF SKN7 PROTEIN 10-RELATED"/>
    <property type="match status" value="1"/>
</dbReference>
<proteinExistence type="predicted"/>
<feature type="compositionally biased region" description="Low complexity" evidence="2">
    <location>
        <begin position="682"/>
        <end position="695"/>
    </location>
</feature>
<feature type="region of interest" description="Disordered" evidence="2">
    <location>
        <begin position="501"/>
        <end position="525"/>
    </location>
</feature>
<dbReference type="InterPro" id="IPR001849">
    <property type="entry name" value="PH_domain"/>
</dbReference>
<dbReference type="Gene3D" id="2.30.29.30">
    <property type="entry name" value="Pleckstrin-homology domain (PH domain)/Phosphotyrosine-binding domain (PTB)"/>
    <property type="match status" value="1"/>
</dbReference>
<dbReference type="InterPro" id="IPR046869">
    <property type="entry name" value="SLM1/RGC1-like_PH"/>
</dbReference>
<feature type="compositionally biased region" description="Polar residues" evidence="2">
    <location>
        <begin position="652"/>
        <end position="670"/>
    </location>
</feature>
<accession>A0AAX4H7R3</accession>
<dbReference type="GeneID" id="88172986"/>
<evidence type="ECO:0000256" key="2">
    <source>
        <dbReference type="SAM" id="MobiDB-lite"/>
    </source>
</evidence>
<organism evidence="4 5">
    <name type="scientific">Australozyma saopauloensis</name>
    <dbReference type="NCBI Taxonomy" id="291208"/>
    <lineage>
        <taxon>Eukaryota</taxon>
        <taxon>Fungi</taxon>
        <taxon>Dikarya</taxon>
        <taxon>Ascomycota</taxon>
        <taxon>Saccharomycotina</taxon>
        <taxon>Pichiomycetes</taxon>
        <taxon>Metschnikowiaceae</taxon>
        <taxon>Australozyma</taxon>
    </lineage>
</organism>
<feature type="compositionally biased region" description="Basic residues" evidence="2">
    <location>
        <begin position="509"/>
        <end position="519"/>
    </location>
</feature>
<sequence length="791" mass="89876">MTTDSAVLPATDRRSPFFVNVPSHEAKPINHLIQYFKFWKHFISALIAYLKDLVLAKEFDSNLNLQLISSVQFPGFRDLPYRCISELESTNNYAATTLSSPKNEVNKTLGSLLTPVVSNEPKRPNLPRAKSASSFLKNQPFAHRRSTSSTTNDQDGASEYSYGKALPGTKALQQSGKGVQQGKNRPNTISPQNSSTNVAQNILAAMLASKADIAIDPTYFPPDSLFMNMGSALVSNHLNIHQAQLRLCREIQHKFIPNLEQLHRNLSIKIKEIKSLLKNDSFANPNLVKEVSKTGVWINDYVNAVRRYSGSKPFIKKHVENEDERDSVCLNDPFLIKLSLDHQLKSQLILENFIFALYVNLQNISKDLLNYVIKDLNGVSDKMIKSMSSEAVYATNMEETLVNLGVTLRNKLKTLTYNWEYFMSHNKNFLNVFYDTPESPKREIRSFKDVVYPYSKSVHSKCLRCGFIYRKQKVMKSYVSYFYVLTCNYLHEFKIDTNNEKKQKDKGVSPHHNKKKTKGKVGGVISHDDRPTKSYNLNDFTIDVKDSGELKFIMQQVSGKEKISFKCLNVNDFTAWTTDLQDLLKFCSNHLKRFKFIEEKLAMRANVADDSSRETTPIPSVPGRGQQEMSLNLKNLLSDKNSLERILPSSLNGAFTPKVQSPNEQATNPFDNFEMKLDNNGSSSPSLEPVVSPEPTEQKQSELEDYLRLQNELMAQQQKLMLIEEDRQLSISRTSSEESMTSGLNTNNNLPLFLGQNEVYMNQIGRHHQTTESLSSLPEVLILDHGSNNHY</sequence>
<feature type="compositionally biased region" description="Polar residues" evidence="2">
    <location>
        <begin position="171"/>
        <end position="195"/>
    </location>
</feature>
<dbReference type="SMART" id="SM00233">
    <property type="entry name" value="PH"/>
    <property type="match status" value="1"/>
</dbReference>
<dbReference type="InterPro" id="IPR011993">
    <property type="entry name" value="PH-like_dom_sf"/>
</dbReference>
<dbReference type="EMBL" id="CP138895">
    <property type="protein sequence ID" value="WPK24641.1"/>
    <property type="molecule type" value="Genomic_DNA"/>
</dbReference>
<keyword evidence="5" id="KW-1185">Reference proteome</keyword>
<dbReference type="AlphaFoldDB" id="A0AAX4H7R3"/>
<evidence type="ECO:0000313" key="5">
    <source>
        <dbReference type="Proteomes" id="UP001338582"/>
    </source>
</evidence>
<dbReference type="KEGG" id="asau:88172986"/>
<reference evidence="4 5" key="1">
    <citation type="submission" date="2023-10" db="EMBL/GenBank/DDBJ databases">
        <title>Draft Genome Sequence of Candida saopaulonensis from a very Premature Infant with Sepsis.</title>
        <authorList>
            <person name="Ning Y."/>
            <person name="Dai R."/>
            <person name="Xiao M."/>
            <person name="Xu Y."/>
            <person name="Yan Q."/>
            <person name="Zhang L."/>
        </authorList>
    </citation>
    <scope>NUCLEOTIDE SEQUENCE [LARGE SCALE GENOMIC DNA]</scope>
    <source>
        <strain evidence="4 5">19XY460</strain>
    </source>
</reference>